<name>A0AAF5Q1B4_WUCBA</name>
<proteinExistence type="predicted"/>
<protein>
    <submittedName>
        <fullName evidence="3">Uncharacterized protein</fullName>
    </submittedName>
</protein>
<reference evidence="2" key="2">
    <citation type="journal article" date="2016" name="Mol. Ecol.">
        <title>Population genomics of the filarial nematode parasite Wuchereria bancrofti from mosquitoes.</title>
        <authorList>
            <person name="Small S.T."/>
            <person name="Reimer L.J."/>
            <person name="Tisch D.J."/>
            <person name="King C.L."/>
            <person name="Christensen B.M."/>
            <person name="Siba P.M."/>
            <person name="Kazura J.W."/>
            <person name="Serre D."/>
            <person name="Zimmerman P.A."/>
        </authorList>
    </citation>
    <scope>NUCLEOTIDE SEQUENCE</scope>
    <source>
        <strain evidence="2">pt0022</strain>
    </source>
</reference>
<accession>A0AAF5Q1B4</accession>
<dbReference type="AlphaFoldDB" id="A0AAF5Q1B4"/>
<evidence type="ECO:0000256" key="1">
    <source>
        <dbReference type="SAM" id="MobiDB-lite"/>
    </source>
</evidence>
<dbReference type="WBParaSite" id="mrna-Wban_08356">
    <property type="protein sequence ID" value="mrna-Wban_08356"/>
    <property type="gene ID" value="Wban_08356"/>
</dbReference>
<dbReference type="Proteomes" id="UP000093561">
    <property type="component" value="Unassembled WGS sequence"/>
</dbReference>
<evidence type="ECO:0000313" key="3">
    <source>
        <dbReference type="WBParaSite" id="mrna-Wban_08356"/>
    </source>
</evidence>
<reference evidence="2" key="1">
    <citation type="submission" date="2015-03" db="EMBL/GenBank/DDBJ databases">
        <title>Wuchereria bancrofti Genome Sequencing Papua New Guinea Strain.</title>
        <authorList>
            <person name="Small S.T."/>
            <person name="Serre D."/>
            <person name="Zimmerman P.A."/>
        </authorList>
    </citation>
    <scope>NUCLEOTIDE SEQUENCE [LARGE SCALE GENOMIC DNA]</scope>
    <source>
        <strain evidence="2">pt0022</strain>
    </source>
</reference>
<feature type="compositionally biased region" description="Polar residues" evidence="1">
    <location>
        <begin position="16"/>
        <end position="28"/>
    </location>
</feature>
<evidence type="ECO:0000313" key="2">
    <source>
        <dbReference type="Proteomes" id="UP000093561"/>
    </source>
</evidence>
<feature type="region of interest" description="Disordered" evidence="1">
    <location>
        <begin position="1"/>
        <end position="28"/>
    </location>
</feature>
<sequence>MATESTGKAFSHLARQHSNPCKRTSKTSKLCLQNRKKLEMKRANENSRLHCVPSVAIKDITYEKCFHKKFICTD</sequence>
<organism evidence="2 3">
    <name type="scientific">Wuchereria bancrofti</name>
    <dbReference type="NCBI Taxonomy" id="6293"/>
    <lineage>
        <taxon>Eukaryota</taxon>
        <taxon>Metazoa</taxon>
        <taxon>Ecdysozoa</taxon>
        <taxon>Nematoda</taxon>
        <taxon>Chromadorea</taxon>
        <taxon>Rhabditida</taxon>
        <taxon>Spirurina</taxon>
        <taxon>Spiruromorpha</taxon>
        <taxon>Filarioidea</taxon>
        <taxon>Onchocercidae</taxon>
        <taxon>Wuchereria</taxon>
    </lineage>
</organism>
<reference evidence="3" key="3">
    <citation type="submission" date="2024-02" db="UniProtKB">
        <authorList>
            <consortium name="WormBaseParasite"/>
        </authorList>
    </citation>
    <scope>IDENTIFICATION</scope>
    <source>
        <strain evidence="3">pt0022</strain>
    </source>
</reference>